<name>A0A917TPC7_9BACI</name>
<evidence type="ECO:0000313" key="2">
    <source>
        <dbReference type="EMBL" id="GGM30030.1"/>
    </source>
</evidence>
<dbReference type="Gene3D" id="1.25.40.10">
    <property type="entry name" value="Tetratricopeptide repeat domain"/>
    <property type="match status" value="1"/>
</dbReference>
<feature type="repeat" description="TPR" evidence="1">
    <location>
        <begin position="391"/>
        <end position="424"/>
    </location>
</feature>
<dbReference type="RefSeq" id="WP_117154195.1">
    <property type="nucleotide sequence ID" value="NZ_BMLG01000006.1"/>
</dbReference>
<dbReference type="PROSITE" id="PS50005">
    <property type="entry name" value="TPR"/>
    <property type="match status" value="1"/>
</dbReference>
<sequence>MYIELQVNKKNIHTTVTKLSLYKQSKIIETVDQNNNYFYLVFYKDQYINGVKADHIKLDSHIHQAFTKGISVANDHPVIEPLISNQPFTLTRFNQLYKKLQQHYSPIETALIFTFFDSFTTKGSTIKLLKKTYYDFRRNGKMLKSYKTLHMLADHDANDKFAKDILGSMEFQRFEERYQNVDELIQIDTDHLESLYYQQTNSHDYFNSLIQLYKLEKRWIDLFIVQTNMLKATFEKTLWEAFQQSLKTFTVGEQINILSDLYEANPQQEVEELLTTKLIDSANHSKLVKFLLEHNYKPTEKQLEKIIDHLAEIDPKVLTDYFNESNQRLLQLCSNVSTKQAEKIITPFIKGFLQNHSITEIKRWFEPFQVANYHFPIEQTLDKMNQLQDDPDNQYSLGELYASFALYEQAIDCYKWEIELDPSSGKAMQALVKLYKKTGNDTEAENYQNLLIQTQKYG</sequence>
<dbReference type="OrthoDB" id="2676051at2"/>
<dbReference type="Proteomes" id="UP000618460">
    <property type="component" value="Unassembled WGS sequence"/>
</dbReference>
<dbReference type="AlphaFoldDB" id="A0A917TPC7"/>
<dbReference type="InterPro" id="IPR019734">
    <property type="entry name" value="TPR_rpt"/>
</dbReference>
<organism evidence="2 3">
    <name type="scientific">Paraliobacillus quinghaiensis</name>
    <dbReference type="NCBI Taxonomy" id="470815"/>
    <lineage>
        <taxon>Bacteria</taxon>
        <taxon>Bacillati</taxon>
        <taxon>Bacillota</taxon>
        <taxon>Bacilli</taxon>
        <taxon>Bacillales</taxon>
        <taxon>Bacillaceae</taxon>
        <taxon>Paraliobacillus</taxon>
    </lineage>
</organism>
<reference evidence="2" key="2">
    <citation type="submission" date="2020-09" db="EMBL/GenBank/DDBJ databases">
        <authorList>
            <person name="Sun Q."/>
            <person name="Zhou Y."/>
        </authorList>
    </citation>
    <scope>NUCLEOTIDE SEQUENCE</scope>
    <source>
        <strain evidence="2">CGMCC 1.6333</strain>
    </source>
</reference>
<accession>A0A917TPC7</accession>
<keyword evidence="3" id="KW-1185">Reference proteome</keyword>
<evidence type="ECO:0008006" key="4">
    <source>
        <dbReference type="Google" id="ProtNLM"/>
    </source>
</evidence>
<evidence type="ECO:0000313" key="3">
    <source>
        <dbReference type="Proteomes" id="UP000618460"/>
    </source>
</evidence>
<proteinExistence type="predicted"/>
<dbReference type="InterPro" id="IPR011990">
    <property type="entry name" value="TPR-like_helical_dom_sf"/>
</dbReference>
<keyword evidence="1" id="KW-0802">TPR repeat</keyword>
<evidence type="ECO:0000256" key="1">
    <source>
        <dbReference type="PROSITE-ProRule" id="PRU00339"/>
    </source>
</evidence>
<protein>
    <recommendedName>
        <fullName evidence="4">Tetratricopeptide repeat protein</fullName>
    </recommendedName>
</protein>
<dbReference type="EMBL" id="BMLG01000006">
    <property type="protein sequence ID" value="GGM30030.1"/>
    <property type="molecule type" value="Genomic_DNA"/>
</dbReference>
<dbReference type="SUPFAM" id="SSF48452">
    <property type="entry name" value="TPR-like"/>
    <property type="match status" value="1"/>
</dbReference>
<reference evidence="2" key="1">
    <citation type="journal article" date="2014" name="Int. J. Syst. Evol. Microbiol.">
        <title>Complete genome sequence of Corynebacterium casei LMG S-19264T (=DSM 44701T), isolated from a smear-ripened cheese.</title>
        <authorList>
            <consortium name="US DOE Joint Genome Institute (JGI-PGF)"/>
            <person name="Walter F."/>
            <person name="Albersmeier A."/>
            <person name="Kalinowski J."/>
            <person name="Ruckert C."/>
        </authorList>
    </citation>
    <scope>NUCLEOTIDE SEQUENCE</scope>
    <source>
        <strain evidence="2">CGMCC 1.6333</strain>
    </source>
</reference>
<comment type="caution">
    <text evidence="2">The sequence shown here is derived from an EMBL/GenBank/DDBJ whole genome shotgun (WGS) entry which is preliminary data.</text>
</comment>
<gene>
    <name evidence="2" type="ORF">GCM10011351_15220</name>
</gene>